<accession>A0A6J6ZHK3</accession>
<dbReference type="AlphaFoldDB" id="A0A6J6ZHK3"/>
<evidence type="ECO:0000313" key="2">
    <source>
        <dbReference type="EMBL" id="CAB4821059.1"/>
    </source>
</evidence>
<evidence type="ECO:0000313" key="1">
    <source>
        <dbReference type="EMBL" id="CAB4735869.1"/>
    </source>
</evidence>
<dbReference type="EMBL" id="CAEZYO010000043">
    <property type="protein sequence ID" value="CAB4735869.1"/>
    <property type="molecule type" value="Genomic_DNA"/>
</dbReference>
<sequence length="446" mass="47261">MRKMSLVTSLILFASILALPQANAATAKAGAVCTKAGATSVVAGVKFTCVKSGKKLLWKKAAAAPAPSATPKPTPTKTAAPFVAPKPITLPAAQTGAITFANALERISDIPMTAWQKVSDLIASNPTPTKAIANEVHVGPNTKIVIVGGLPRIQDLLLRNQKLWSGFSQVSTFNLLMYNAQDEPWAEEDWKKTAAAKKYFAGATKAEIARIAGNCQQTISPGVFSGPPTNCGGADSTAIENTDDAILTFGLEEGNNNGPFITSGGILGHEYTHAVQAAQWIGKPSSYCTEQTNSAACNRSWNSNWGFSPCWLFEGLPNSVGQMSAYETFAVYQEARKNLPYGQGPTTVTDYSQASLLNYLVNQSHSTCYSDGNLYRLGYTVGALTTEILTAIAGPQAVMAMYSLGAEGQKFETAFQNVYGISWSEASVILSKVLAAEYATFGPPPS</sequence>
<dbReference type="EMBL" id="CAFABC010000009">
    <property type="protein sequence ID" value="CAB4821059.1"/>
    <property type="molecule type" value="Genomic_DNA"/>
</dbReference>
<evidence type="ECO:0000313" key="3">
    <source>
        <dbReference type="EMBL" id="CAB4983523.1"/>
    </source>
</evidence>
<protein>
    <submittedName>
        <fullName evidence="2">Unannotated protein</fullName>
    </submittedName>
</protein>
<organism evidence="2">
    <name type="scientific">freshwater metagenome</name>
    <dbReference type="NCBI Taxonomy" id="449393"/>
    <lineage>
        <taxon>unclassified sequences</taxon>
        <taxon>metagenomes</taxon>
        <taxon>ecological metagenomes</taxon>
    </lineage>
</organism>
<dbReference type="EMBL" id="CAFBOQ010000011">
    <property type="protein sequence ID" value="CAB4983523.1"/>
    <property type="molecule type" value="Genomic_DNA"/>
</dbReference>
<dbReference type="EMBL" id="CAFBRY010000011">
    <property type="protein sequence ID" value="CAB5142640.1"/>
    <property type="molecule type" value="Genomic_DNA"/>
</dbReference>
<name>A0A6J6ZHK3_9ZZZZ</name>
<proteinExistence type="predicted"/>
<gene>
    <name evidence="1" type="ORF">UFOPK2731_01163</name>
    <name evidence="2" type="ORF">UFOPK3161_00555</name>
    <name evidence="3" type="ORF">UFOPK3990_00554</name>
    <name evidence="4" type="ORF">UFOPK4427_00589</name>
</gene>
<reference evidence="2" key="1">
    <citation type="submission" date="2020-05" db="EMBL/GenBank/DDBJ databases">
        <authorList>
            <person name="Chiriac C."/>
            <person name="Salcher M."/>
            <person name="Ghai R."/>
            <person name="Kavagutti S V."/>
        </authorList>
    </citation>
    <scope>NUCLEOTIDE SEQUENCE</scope>
</reference>
<evidence type="ECO:0000313" key="4">
    <source>
        <dbReference type="EMBL" id="CAB5142640.1"/>
    </source>
</evidence>